<dbReference type="PANTHER" id="PTHR24339:SF28">
    <property type="entry name" value="E5-RELATED"/>
    <property type="match status" value="1"/>
</dbReference>
<feature type="region of interest" description="Disordered" evidence="7">
    <location>
        <begin position="261"/>
        <end position="289"/>
    </location>
</feature>
<protein>
    <recommendedName>
        <fullName evidence="8">Homeobox domain-containing protein</fullName>
    </recommendedName>
</protein>
<feature type="region of interest" description="Disordered" evidence="7">
    <location>
        <begin position="145"/>
        <end position="184"/>
    </location>
</feature>
<feature type="domain" description="Homeobox" evidence="8">
    <location>
        <begin position="201"/>
        <end position="261"/>
    </location>
</feature>
<keyword evidence="4 5" id="KW-0539">Nucleus</keyword>
<evidence type="ECO:0000256" key="5">
    <source>
        <dbReference type="PROSITE-ProRule" id="PRU00108"/>
    </source>
</evidence>
<dbReference type="CDD" id="cd00086">
    <property type="entry name" value="homeodomain"/>
    <property type="match status" value="1"/>
</dbReference>
<keyword evidence="3 5" id="KW-0371">Homeobox</keyword>
<keyword evidence="2 5" id="KW-0238">DNA-binding</keyword>
<dbReference type="GO" id="GO:0000981">
    <property type="term" value="F:DNA-binding transcription factor activity, RNA polymerase II-specific"/>
    <property type="evidence" value="ECO:0007669"/>
    <property type="project" value="InterPro"/>
</dbReference>
<dbReference type="InterPro" id="IPR050877">
    <property type="entry name" value="EMX-VAX-Noto_Homeobox_TFs"/>
</dbReference>
<dbReference type="SUPFAM" id="SSF46689">
    <property type="entry name" value="Homeodomain-like"/>
    <property type="match status" value="1"/>
</dbReference>
<dbReference type="Gene3D" id="1.10.10.60">
    <property type="entry name" value="Homeodomain-like"/>
    <property type="match status" value="1"/>
</dbReference>
<dbReference type="EnsemblMetazoa" id="XM_038216907.1">
    <property type="protein sequence ID" value="XP_038072835.1"/>
    <property type="gene ID" value="LOC119741192"/>
</dbReference>
<dbReference type="PROSITE" id="PS00027">
    <property type="entry name" value="HOMEOBOX_1"/>
    <property type="match status" value="1"/>
</dbReference>
<evidence type="ECO:0000256" key="4">
    <source>
        <dbReference type="ARBA" id="ARBA00023242"/>
    </source>
</evidence>
<dbReference type="InterPro" id="IPR017970">
    <property type="entry name" value="Homeobox_CS"/>
</dbReference>
<dbReference type="InterPro" id="IPR009057">
    <property type="entry name" value="Homeodomain-like_sf"/>
</dbReference>
<evidence type="ECO:0000259" key="8">
    <source>
        <dbReference type="PROSITE" id="PS50071"/>
    </source>
</evidence>
<reference evidence="9" key="1">
    <citation type="submission" date="2022-11" db="UniProtKB">
        <authorList>
            <consortium name="EnsemblMetazoa"/>
        </authorList>
    </citation>
    <scope>IDENTIFICATION</scope>
</reference>
<feature type="DNA-binding region" description="Homeobox" evidence="5">
    <location>
        <begin position="203"/>
        <end position="262"/>
    </location>
</feature>
<evidence type="ECO:0000256" key="3">
    <source>
        <dbReference type="ARBA" id="ARBA00023155"/>
    </source>
</evidence>
<feature type="region of interest" description="Disordered" evidence="7">
    <location>
        <begin position="380"/>
        <end position="418"/>
    </location>
</feature>
<sequence length="723" mass="79765">MSSPNIYQPLNLCLKDGIGYEMRTTQENTASSMAGGKELCSRENESPVAADLGFLLDSAETQILVRELMSDASLLAQVNGLMSEADGREVSTDSPKSPEAVSPSDGSSPVPSLRESGSEYPRQQPGSPMEAHAPFTPTVVSVTMRQDASHVHPPTGPAQTPLNHSQHDVQGGHPYAPSVHQTPPQPYQCQPPLPTKRGFLGNKRKPKTNFTSEQLELLEMTFAHSHYPSSVLRNQLSYVSRLPLKAIQTWFQNRRVRFKRKCGKSTKQSRQSSSSDSGFSESSCFSRPVTARPSPNYVLVFPQTKAESSQQAGQFPRDGHQQSSPPNYQGVDCGYRFHSQFAGRPFPDQTAPSRDWYQRQQPMGVLPSRWGAVSPWPLTNAGSLDHPRPSNDNLPMRGGQQHWASPMAVKPSHHNWETISPKLPELSMMSNRQHLVEQPVTASPRQPPEGAMLPQDQPSHNLNFHQPSTSSWMMQNQFSFQCASPKQQISDLNWMHPQNTPYPQEIQRFAAPNATPQVGFSAAFPQQELQSDNIRNFQDNHSCPMPKSAPQPGYSDNYPTKTLLSRHYSDSYPHHQVNLPSFPSFPSTHSWTSNQSYSECPTSLDNPPCSSPDEEPVTPPTDISVTQGASTLNDTTPAMQCQFLPPATPPFTPGVAVALYGDSQPCGQFPTQPLATPRELFRACDNPLMPPTDEPLESPSTPLSACSFASCKTLYIDLDAEID</sequence>
<evidence type="ECO:0000256" key="1">
    <source>
        <dbReference type="ARBA" id="ARBA00004123"/>
    </source>
</evidence>
<feature type="compositionally biased region" description="Low complexity" evidence="7">
    <location>
        <begin position="101"/>
        <end position="112"/>
    </location>
</feature>
<organism evidence="9 10">
    <name type="scientific">Patiria miniata</name>
    <name type="common">Bat star</name>
    <name type="synonym">Asterina miniata</name>
    <dbReference type="NCBI Taxonomy" id="46514"/>
    <lineage>
        <taxon>Eukaryota</taxon>
        <taxon>Metazoa</taxon>
        <taxon>Echinodermata</taxon>
        <taxon>Eleutherozoa</taxon>
        <taxon>Asterozoa</taxon>
        <taxon>Asteroidea</taxon>
        <taxon>Valvatacea</taxon>
        <taxon>Valvatida</taxon>
        <taxon>Asterinidae</taxon>
        <taxon>Patiria</taxon>
    </lineage>
</organism>
<dbReference type="AlphaFoldDB" id="A0A914BAH3"/>
<dbReference type="GO" id="GO:0000978">
    <property type="term" value="F:RNA polymerase II cis-regulatory region sequence-specific DNA binding"/>
    <property type="evidence" value="ECO:0007669"/>
    <property type="project" value="TreeGrafter"/>
</dbReference>
<dbReference type="PANTHER" id="PTHR24339">
    <property type="entry name" value="HOMEOBOX PROTEIN EMX-RELATED"/>
    <property type="match status" value="1"/>
</dbReference>
<feature type="region of interest" description="Disordered" evidence="7">
    <location>
        <begin position="435"/>
        <end position="467"/>
    </location>
</feature>
<evidence type="ECO:0000256" key="2">
    <source>
        <dbReference type="ARBA" id="ARBA00023125"/>
    </source>
</evidence>
<evidence type="ECO:0000313" key="10">
    <source>
        <dbReference type="Proteomes" id="UP000887568"/>
    </source>
</evidence>
<evidence type="ECO:0000256" key="6">
    <source>
        <dbReference type="RuleBase" id="RU000682"/>
    </source>
</evidence>
<keyword evidence="10" id="KW-1185">Reference proteome</keyword>
<feature type="region of interest" description="Disordered" evidence="7">
    <location>
        <begin position="536"/>
        <end position="558"/>
    </location>
</feature>
<feature type="compositionally biased region" description="Low complexity" evidence="7">
    <location>
        <begin position="265"/>
        <end position="287"/>
    </location>
</feature>
<dbReference type="SMART" id="SM00389">
    <property type="entry name" value="HOX"/>
    <property type="match status" value="1"/>
</dbReference>
<comment type="subcellular location">
    <subcellularLocation>
        <location evidence="1 5 6">Nucleus</location>
    </subcellularLocation>
</comment>
<dbReference type="InterPro" id="IPR001356">
    <property type="entry name" value="HD"/>
</dbReference>
<dbReference type="GO" id="GO:0005634">
    <property type="term" value="C:nucleus"/>
    <property type="evidence" value="ECO:0007669"/>
    <property type="project" value="UniProtKB-SubCell"/>
</dbReference>
<feature type="compositionally biased region" description="Polar residues" evidence="7">
    <location>
        <begin position="593"/>
        <end position="605"/>
    </location>
</feature>
<evidence type="ECO:0000313" key="9">
    <source>
        <dbReference type="EnsemblMetazoa" id="XP_038072835.1"/>
    </source>
</evidence>
<feature type="region of interest" description="Disordered" evidence="7">
    <location>
        <begin position="85"/>
        <end position="133"/>
    </location>
</feature>
<accession>A0A914BAH3</accession>
<dbReference type="Pfam" id="PF00046">
    <property type="entry name" value="Homeodomain"/>
    <property type="match status" value="1"/>
</dbReference>
<dbReference type="Proteomes" id="UP000887568">
    <property type="component" value="Unplaced"/>
</dbReference>
<feature type="region of interest" description="Disordered" evidence="7">
    <location>
        <begin position="593"/>
        <end position="620"/>
    </location>
</feature>
<dbReference type="RefSeq" id="XP_038072835.1">
    <property type="nucleotide sequence ID" value="XM_038216907.1"/>
</dbReference>
<name>A0A914BAH3_PATMI</name>
<evidence type="ECO:0000256" key="7">
    <source>
        <dbReference type="SAM" id="MobiDB-lite"/>
    </source>
</evidence>
<dbReference type="OrthoDB" id="3225452at2759"/>
<dbReference type="GeneID" id="119741192"/>
<feature type="compositionally biased region" description="Polar residues" evidence="7">
    <location>
        <begin position="456"/>
        <end position="467"/>
    </location>
</feature>
<dbReference type="OMA" id="CPPANEY"/>
<proteinExistence type="predicted"/>
<feature type="region of interest" description="Disordered" evidence="7">
    <location>
        <begin position="308"/>
        <end position="329"/>
    </location>
</feature>
<dbReference type="PROSITE" id="PS50071">
    <property type="entry name" value="HOMEOBOX_2"/>
    <property type="match status" value="1"/>
</dbReference>